<accession>A0A843WL23</accession>
<reference evidence="1" key="1">
    <citation type="submission" date="2017-07" db="EMBL/GenBank/DDBJ databases">
        <title>Taro Niue Genome Assembly and Annotation.</title>
        <authorList>
            <person name="Atibalentja N."/>
            <person name="Keating K."/>
            <person name="Fields C.J."/>
        </authorList>
    </citation>
    <scope>NUCLEOTIDE SEQUENCE</scope>
    <source>
        <strain evidence="1">Niue_2</strain>
        <tissue evidence="1">Leaf</tissue>
    </source>
</reference>
<keyword evidence="2" id="KW-1185">Reference proteome</keyword>
<evidence type="ECO:0000313" key="2">
    <source>
        <dbReference type="Proteomes" id="UP000652761"/>
    </source>
</evidence>
<gene>
    <name evidence="1" type="ORF">Taro_040177</name>
</gene>
<name>A0A843WL23_COLES</name>
<dbReference type="EMBL" id="NMUH01003851">
    <property type="protein sequence ID" value="MQM07338.1"/>
    <property type="molecule type" value="Genomic_DNA"/>
</dbReference>
<evidence type="ECO:0000313" key="1">
    <source>
        <dbReference type="EMBL" id="MQM07338.1"/>
    </source>
</evidence>
<comment type="caution">
    <text evidence="1">The sequence shown here is derived from an EMBL/GenBank/DDBJ whole genome shotgun (WGS) entry which is preliminary data.</text>
</comment>
<dbReference type="AlphaFoldDB" id="A0A843WL23"/>
<sequence>MDRPQEAHLLPLFVCFSLCKSSSWSRSKAGGRDSKTWYHVTQERRDPMKVIRTAGCDLGVDQSTPHVGLRVTWESAPL</sequence>
<proteinExistence type="predicted"/>
<organism evidence="1 2">
    <name type="scientific">Colocasia esculenta</name>
    <name type="common">Wild taro</name>
    <name type="synonym">Arum esculentum</name>
    <dbReference type="NCBI Taxonomy" id="4460"/>
    <lineage>
        <taxon>Eukaryota</taxon>
        <taxon>Viridiplantae</taxon>
        <taxon>Streptophyta</taxon>
        <taxon>Embryophyta</taxon>
        <taxon>Tracheophyta</taxon>
        <taxon>Spermatophyta</taxon>
        <taxon>Magnoliopsida</taxon>
        <taxon>Liliopsida</taxon>
        <taxon>Araceae</taxon>
        <taxon>Aroideae</taxon>
        <taxon>Colocasieae</taxon>
        <taxon>Colocasia</taxon>
    </lineage>
</organism>
<dbReference type="Proteomes" id="UP000652761">
    <property type="component" value="Unassembled WGS sequence"/>
</dbReference>
<protein>
    <submittedName>
        <fullName evidence="1">Uncharacterized protein</fullName>
    </submittedName>
</protein>